<dbReference type="GO" id="GO:0005737">
    <property type="term" value="C:cytoplasm"/>
    <property type="evidence" value="ECO:0007669"/>
    <property type="project" value="TreeGrafter"/>
</dbReference>
<feature type="compositionally biased region" description="Basic and acidic residues" evidence="4">
    <location>
        <begin position="356"/>
        <end position="372"/>
    </location>
</feature>
<organism evidence="5 6">
    <name type="scientific">Clytia hemisphaerica</name>
    <dbReference type="NCBI Taxonomy" id="252671"/>
    <lineage>
        <taxon>Eukaryota</taxon>
        <taxon>Metazoa</taxon>
        <taxon>Cnidaria</taxon>
        <taxon>Hydrozoa</taxon>
        <taxon>Hydroidolina</taxon>
        <taxon>Leptothecata</taxon>
        <taxon>Obeliida</taxon>
        <taxon>Clytiidae</taxon>
        <taxon>Clytia</taxon>
    </lineage>
</organism>
<dbReference type="PANTHER" id="PTHR24198">
    <property type="entry name" value="ANKYRIN REPEAT AND PROTEIN KINASE DOMAIN-CONTAINING PROTEIN"/>
    <property type="match status" value="1"/>
</dbReference>
<feature type="region of interest" description="Disordered" evidence="4">
    <location>
        <begin position="97"/>
        <end position="158"/>
    </location>
</feature>
<proteinExistence type="predicted"/>
<sequence>MVLAPPPDFNLLLSTDRILKFEPLLKDTKLFGDKDTEVNEGGDNTSERSGKCTTSTEYPVESNKDSTESESKNGNTEKVQLLPQKTIKERNECIYPEENQQDFENQSISVGDSKATVNKQSKGVFDRIRSEDKSSKTVNQGVVPSIESSSKSDTNSDRIKRKISNNLIRIDDSCKELQNTILSQNQDIICESEEKNESFGRDQISGVGVETTPHQDDNLQSQSKEKTKRIMLKDTSQDTIKPPAIQLQNSLDFEDIQPRKRCSPTMVSKDKPMKFYSRYSSSQESLGSRNSSMSSIGYEIKRNSSPEVLSIEKTSSGSPQFLSKSMTNLSYRKMLSEDENHHSRKRLSNFFSSRNSIHEGDHNNGLRTESHWPKPRTPSLFRRFSMKTPQSTEHAQSYINVIVPEVNILDDSESSTNNGGRTSGKGIFRNLSFRSATRLNLENLQEDAVHSLKPPPPQAKSFPGLKSPFSRSKFERNTAEMRKRVYDEMLKSIQDGDCKRLKLLLKRRRTDINTLEHNHSLIHEAAYKGCMKCVKALIKSGWSVNLSDEAGWKPIHSAVFGEDLETVKCLLQKDVDVNIITIDGYTPLHFAIYNDDLYTTYELIQHGADPQFQSKHEIATPFQLAINLKRTTILDYLLMLACFRSV</sequence>
<dbReference type="GeneID" id="136807621"/>
<feature type="compositionally biased region" description="Polar residues" evidence="4">
    <location>
        <begin position="136"/>
        <end position="153"/>
    </location>
</feature>
<feature type="compositionally biased region" description="Basic and acidic residues" evidence="4">
    <location>
        <begin position="124"/>
        <end position="135"/>
    </location>
</feature>
<feature type="region of interest" description="Disordered" evidence="4">
    <location>
        <begin position="448"/>
        <end position="467"/>
    </location>
</feature>
<feature type="region of interest" description="Disordered" evidence="4">
    <location>
        <begin position="207"/>
        <end position="226"/>
    </location>
</feature>
<feature type="repeat" description="ANK" evidence="3">
    <location>
        <begin position="550"/>
        <end position="582"/>
    </location>
</feature>
<evidence type="ECO:0000313" key="5">
    <source>
        <dbReference type="EnsemblMetazoa" id="CLYHEMP012517.1"/>
    </source>
</evidence>
<accession>A0A7M5VGX4</accession>
<feature type="region of interest" description="Disordered" evidence="4">
    <location>
        <begin position="30"/>
        <end position="83"/>
    </location>
</feature>
<evidence type="ECO:0000313" key="6">
    <source>
        <dbReference type="Proteomes" id="UP000594262"/>
    </source>
</evidence>
<feature type="repeat" description="ANK" evidence="3">
    <location>
        <begin position="583"/>
        <end position="615"/>
    </location>
</feature>
<feature type="repeat" description="ANK" evidence="3">
    <location>
        <begin position="517"/>
        <end position="549"/>
    </location>
</feature>
<dbReference type="OrthoDB" id="71307at2759"/>
<dbReference type="Proteomes" id="UP000594262">
    <property type="component" value="Unplaced"/>
</dbReference>
<evidence type="ECO:0000256" key="4">
    <source>
        <dbReference type="SAM" id="MobiDB-lite"/>
    </source>
</evidence>
<dbReference type="Gene3D" id="1.25.40.20">
    <property type="entry name" value="Ankyrin repeat-containing domain"/>
    <property type="match status" value="1"/>
</dbReference>
<dbReference type="AlphaFoldDB" id="A0A7M5VGX4"/>
<dbReference type="Pfam" id="PF00023">
    <property type="entry name" value="Ank"/>
    <property type="match status" value="1"/>
</dbReference>
<protein>
    <submittedName>
        <fullName evidence="5">Uncharacterized protein</fullName>
    </submittedName>
</protein>
<reference evidence="5" key="1">
    <citation type="submission" date="2021-01" db="UniProtKB">
        <authorList>
            <consortium name="EnsemblMetazoa"/>
        </authorList>
    </citation>
    <scope>IDENTIFICATION</scope>
</reference>
<keyword evidence="6" id="KW-1185">Reference proteome</keyword>
<dbReference type="EnsemblMetazoa" id="CLYHEMT012517.1">
    <property type="protein sequence ID" value="CLYHEMP012517.1"/>
    <property type="gene ID" value="CLYHEMG012517"/>
</dbReference>
<dbReference type="PROSITE" id="PS50088">
    <property type="entry name" value="ANK_REPEAT"/>
    <property type="match status" value="3"/>
</dbReference>
<dbReference type="SUPFAM" id="SSF48403">
    <property type="entry name" value="Ankyrin repeat"/>
    <property type="match status" value="1"/>
</dbReference>
<feature type="compositionally biased region" description="Polar residues" evidence="4">
    <location>
        <begin position="102"/>
        <end position="121"/>
    </location>
</feature>
<dbReference type="InterPro" id="IPR036770">
    <property type="entry name" value="Ankyrin_rpt-contain_sf"/>
</dbReference>
<dbReference type="Pfam" id="PF13637">
    <property type="entry name" value="Ank_4"/>
    <property type="match status" value="1"/>
</dbReference>
<dbReference type="SMART" id="SM00248">
    <property type="entry name" value="ANK"/>
    <property type="match status" value="3"/>
</dbReference>
<evidence type="ECO:0000256" key="1">
    <source>
        <dbReference type="ARBA" id="ARBA00022737"/>
    </source>
</evidence>
<name>A0A7M5VGX4_9CNID</name>
<evidence type="ECO:0000256" key="3">
    <source>
        <dbReference type="PROSITE-ProRule" id="PRU00023"/>
    </source>
</evidence>
<evidence type="ECO:0000256" key="2">
    <source>
        <dbReference type="ARBA" id="ARBA00023043"/>
    </source>
</evidence>
<dbReference type="PROSITE" id="PS50297">
    <property type="entry name" value="ANK_REP_REGION"/>
    <property type="match status" value="1"/>
</dbReference>
<feature type="compositionally biased region" description="Basic and acidic residues" evidence="4">
    <location>
        <begin position="62"/>
        <end position="71"/>
    </location>
</feature>
<keyword evidence="2 3" id="KW-0040">ANK repeat</keyword>
<dbReference type="PANTHER" id="PTHR24198:SF188">
    <property type="entry name" value="ANKYRIN REPEAT DOMAIN 55"/>
    <property type="match status" value="1"/>
</dbReference>
<dbReference type="InterPro" id="IPR002110">
    <property type="entry name" value="Ankyrin_rpt"/>
</dbReference>
<keyword evidence="1" id="KW-0677">Repeat</keyword>
<feature type="region of interest" description="Disordered" evidence="4">
    <location>
        <begin position="349"/>
        <end position="379"/>
    </location>
</feature>
<dbReference type="RefSeq" id="XP_066920316.1">
    <property type="nucleotide sequence ID" value="XM_067064215.1"/>
</dbReference>